<evidence type="ECO:0000256" key="1">
    <source>
        <dbReference type="ARBA" id="ARBA00023002"/>
    </source>
</evidence>
<dbReference type="SUPFAM" id="SSF50475">
    <property type="entry name" value="FMN-binding split barrel"/>
    <property type="match status" value="1"/>
</dbReference>
<dbReference type="GO" id="GO:0006208">
    <property type="term" value="P:pyrimidine nucleobase catabolic process"/>
    <property type="evidence" value="ECO:0007669"/>
    <property type="project" value="TreeGrafter"/>
</dbReference>
<comment type="caution">
    <text evidence="3">The sequence shown here is derived from an EMBL/GenBank/DDBJ whole genome shotgun (WGS) entry which is preliminary data.</text>
</comment>
<evidence type="ECO:0000313" key="3">
    <source>
        <dbReference type="EMBL" id="MBB2505004.1"/>
    </source>
</evidence>
<dbReference type="PANTHER" id="PTHR30466:SF1">
    <property type="entry name" value="FMN REDUCTASE (NADH) RUTF"/>
    <property type="match status" value="1"/>
</dbReference>
<name>A0A8E2B7Q0_9PSEU</name>
<feature type="domain" description="Flavin reductase like" evidence="2">
    <location>
        <begin position="26"/>
        <end position="169"/>
    </location>
</feature>
<dbReference type="SMART" id="SM00903">
    <property type="entry name" value="Flavin_Reduct"/>
    <property type="match status" value="1"/>
</dbReference>
<accession>A0A8E2B7Q0</accession>
<dbReference type="Pfam" id="PF01613">
    <property type="entry name" value="Flavin_Reduct"/>
    <property type="match status" value="1"/>
</dbReference>
<sequence length="172" mass="18464">MTETTARGQQGPPAHETFAAQFRDAMSRFPSGVTIVTTTDHCGARWGFTASAFCSVSAEPPLVLACLAVSADSYRAFRTSSKWVVNILGEEHAPLAKRFATKGADKFAGGEFDTDADGLPVLPEAVASLVCRTQARHPAGDHVILIGEAVNVRLRDHTPLVYYARDFARLSA</sequence>
<dbReference type="InterPro" id="IPR050268">
    <property type="entry name" value="NADH-dep_flavin_reductase"/>
</dbReference>
<dbReference type="RefSeq" id="WP_110341369.1">
    <property type="nucleotide sequence ID" value="NZ_JACJHR010000087.1"/>
</dbReference>
<organism evidence="3 4">
    <name type="scientific">Amycolatopsis echigonensis</name>
    <dbReference type="NCBI Taxonomy" id="2576905"/>
    <lineage>
        <taxon>Bacteria</taxon>
        <taxon>Bacillati</taxon>
        <taxon>Actinomycetota</taxon>
        <taxon>Actinomycetes</taxon>
        <taxon>Pseudonocardiales</taxon>
        <taxon>Pseudonocardiaceae</taxon>
        <taxon>Amycolatopsis</taxon>
    </lineage>
</organism>
<dbReference type="EMBL" id="JACJHR010000087">
    <property type="protein sequence ID" value="MBB2505004.1"/>
    <property type="molecule type" value="Genomic_DNA"/>
</dbReference>
<dbReference type="GO" id="GO:0010181">
    <property type="term" value="F:FMN binding"/>
    <property type="evidence" value="ECO:0007669"/>
    <property type="project" value="InterPro"/>
</dbReference>
<proteinExistence type="predicted"/>
<dbReference type="InterPro" id="IPR002563">
    <property type="entry name" value="Flavin_Rdtase-like_dom"/>
</dbReference>
<dbReference type="AlphaFoldDB" id="A0A8E2B7Q0"/>
<keyword evidence="1" id="KW-0560">Oxidoreductase</keyword>
<reference evidence="3 4" key="1">
    <citation type="submission" date="2020-08" db="EMBL/GenBank/DDBJ databases">
        <title>Amycolatopsis echigonensis JCM 21831.</title>
        <authorList>
            <person name="Tedsree N."/>
            <person name="Kuncharoen N."/>
            <person name="Likhitwitayawuid K."/>
            <person name="Tanasupawat S."/>
        </authorList>
    </citation>
    <scope>NUCLEOTIDE SEQUENCE [LARGE SCALE GENOMIC DNA]</scope>
    <source>
        <strain evidence="3 4">JCM 21831</strain>
    </source>
</reference>
<evidence type="ECO:0000259" key="2">
    <source>
        <dbReference type="SMART" id="SM00903"/>
    </source>
</evidence>
<dbReference type="InterPro" id="IPR012349">
    <property type="entry name" value="Split_barrel_FMN-bd"/>
</dbReference>
<protein>
    <submittedName>
        <fullName evidence="3">Flavin reductase family protein</fullName>
    </submittedName>
</protein>
<dbReference type="Gene3D" id="2.30.110.10">
    <property type="entry name" value="Electron Transport, Fmn-binding Protein, Chain A"/>
    <property type="match status" value="1"/>
</dbReference>
<dbReference type="GO" id="GO:0042602">
    <property type="term" value="F:riboflavin reductase (NADPH) activity"/>
    <property type="evidence" value="ECO:0007669"/>
    <property type="project" value="TreeGrafter"/>
</dbReference>
<dbReference type="Proteomes" id="UP000550260">
    <property type="component" value="Unassembled WGS sequence"/>
</dbReference>
<gene>
    <name evidence="3" type="ORF">H5411_38445</name>
</gene>
<dbReference type="PANTHER" id="PTHR30466">
    <property type="entry name" value="FLAVIN REDUCTASE"/>
    <property type="match status" value="1"/>
</dbReference>
<evidence type="ECO:0000313" key="4">
    <source>
        <dbReference type="Proteomes" id="UP000550260"/>
    </source>
</evidence>